<organism evidence="1 2">
    <name type="scientific">Boeremia exigua</name>
    <dbReference type="NCBI Taxonomy" id="749465"/>
    <lineage>
        <taxon>Eukaryota</taxon>
        <taxon>Fungi</taxon>
        <taxon>Dikarya</taxon>
        <taxon>Ascomycota</taxon>
        <taxon>Pezizomycotina</taxon>
        <taxon>Dothideomycetes</taxon>
        <taxon>Pleosporomycetidae</taxon>
        <taxon>Pleosporales</taxon>
        <taxon>Pleosporineae</taxon>
        <taxon>Didymellaceae</taxon>
        <taxon>Boeremia</taxon>
    </lineage>
</organism>
<comment type="caution">
    <text evidence="1">The sequence shown here is derived from an EMBL/GenBank/DDBJ whole genome shotgun (WGS) entry which is preliminary data.</text>
</comment>
<protein>
    <submittedName>
        <fullName evidence="1">Uncharacterized protein</fullName>
    </submittedName>
</protein>
<name>A0ACC2I855_9PLEO</name>
<sequence length="198" mass="22159">MFHAEMTPTLDNANDLMVKAAAIGLEQLHELRVMALGNAKIIYGSEKFKFYDVVVAYSEPDAKFAVILVCNFNEATKILRKEVARCPLAAARAMIRGLHADTGLLLSKYDVGDQIFGQQGSTSSEGNFGLYEWKHAVSDPSQDKDETSSLVRGGFPAPVGPRAERFSSKRTRRETDRGDYWDRDSETRESEGRLRYDD</sequence>
<accession>A0ACC2I855</accession>
<gene>
    <name evidence="1" type="ORF">OPT61_g6030</name>
</gene>
<dbReference type="Proteomes" id="UP001153331">
    <property type="component" value="Unassembled WGS sequence"/>
</dbReference>
<evidence type="ECO:0000313" key="1">
    <source>
        <dbReference type="EMBL" id="KAJ8111355.1"/>
    </source>
</evidence>
<keyword evidence="2" id="KW-1185">Reference proteome</keyword>
<evidence type="ECO:0000313" key="2">
    <source>
        <dbReference type="Proteomes" id="UP001153331"/>
    </source>
</evidence>
<proteinExistence type="predicted"/>
<dbReference type="EMBL" id="JAPHNI010000414">
    <property type="protein sequence ID" value="KAJ8111355.1"/>
    <property type="molecule type" value="Genomic_DNA"/>
</dbReference>
<reference evidence="1" key="1">
    <citation type="submission" date="2022-11" db="EMBL/GenBank/DDBJ databases">
        <title>Genome Sequence of Boeremia exigua.</title>
        <authorList>
            <person name="Buettner E."/>
        </authorList>
    </citation>
    <scope>NUCLEOTIDE SEQUENCE</scope>
    <source>
        <strain evidence="1">CU02</strain>
    </source>
</reference>